<keyword evidence="4" id="KW-1185">Reference proteome</keyword>
<dbReference type="STRING" id="542762.A0A4S4DUE8"/>
<proteinExistence type="predicted"/>
<feature type="coiled-coil region" evidence="1">
    <location>
        <begin position="36"/>
        <end position="178"/>
    </location>
</feature>
<evidence type="ECO:0000256" key="2">
    <source>
        <dbReference type="SAM" id="MobiDB-lite"/>
    </source>
</evidence>
<protein>
    <submittedName>
        <fullName evidence="3">Uncharacterized protein</fullName>
    </submittedName>
</protein>
<sequence>MMQLDEKSVKVDLGMELKEVKGQEIVNGEVGLERGSEGCRNKCKELEERSSMAEERCVLLELLIEKKKSEFELLEGKLGALEVERAGIEDEVKLLKRRNVELEKQITQIENENKADIGKGTGKVVDLTEEKDEEDKVIQLMIENKVLECEKKRAESEVEVWKLKYKKLEWRVSALEKDILDFKGGQSPLAGMMKSRSEMHKKQTSKEGELKDGLDVANSSEHLEAETAIVDNNETIKAATGSPSIDMPSKLTTQIEGSKTGFLSEPEMDHGSQVRKRLAFSEESSLSKKMAPSTPGSARASFGIIDISDSEDELANTNVNMPHFDSQVNRTVPVSTDLSSWNAMGNENKKTSDDNLKRTLADQTDEEDMDGYKGNFLFISTPKRKRASNIVTSDSESDDDNVPICKLKTKHLQELNQDKMDSYSNGCSVTATVSEEKVGETATPRRRLVALRNRDVKNAPEQNSPSNSNDNGANSHSRIHTNEGVENEEMEEDGSESDTEGESLGGFIVSSSDVSGSDDGSSASDDVSYDNVDFGEVLSRIRRNRDSKLKWEFEADMLAAFGKDLELCMKAVCALYRQQTSEERCSRGTIYSNQRGFSQCDAFRGTTLAEFLTDGDPQGDLKKSVEELQDFDPKGPELCRTLATHYSKQLFAIYKNNEDPLFL</sequence>
<dbReference type="Proteomes" id="UP000306102">
    <property type="component" value="Unassembled WGS sequence"/>
</dbReference>
<feature type="region of interest" description="Disordered" evidence="2">
    <location>
        <begin position="431"/>
        <end position="529"/>
    </location>
</feature>
<organism evidence="3 4">
    <name type="scientific">Camellia sinensis var. sinensis</name>
    <name type="common">China tea</name>
    <dbReference type="NCBI Taxonomy" id="542762"/>
    <lineage>
        <taxon>Eukaryota</taxon>
        <taxon>Viridiplantae</taxon>
        <taxon>Streptophyta</taxon>
        <taxon>Embryophyta</taxon>
        <taxon>Tracheophyta</taxon>
        <taxon>Spermatophyta</taxon>
        <taxon>Magnoliopsida</taxon>
        <taxon>eudicotyledons</taxon>
        <taxon>Gunneridae</taxon>
        <taxon>Pentapetalae</taxon>
        <taxon>asterids</taxon>
        <taxon>Ericales</taxon>
        <taxon>Theaceae</taxon>
        <taxon>Camellia</taxon>
    </lineage>
</organism>
<reference evidence="3 4" key="1">
    <citation type="journal article" date="2018" name="Proc. Natl. Acad. Sci. U.S.A.">
        <title>Draft genome sequence of Camellia sinensis var. sinensis provides insights into the evolution of the tea genome and tea quality.</title>
        <authorList>
            <person name="Wei C."/>
            <person name="Yang H."/>
            <person name="Wang S."/>
            <person name="Zhao J."/>
            <person name="Liu C."/>
            <person name="Gao L."/>
            <person name="Xia E."/>
            <person name="Lu Y."/>
            <person name="Tai Y."/>
            <person name="She G."/>
            <person name="Sun J."/>
            <person name="Cao H."/>
            <person name="Tong W."/>
            <person name="Gao Q."/>
            <person name="Li Y."/>
            <person name="Deng W."/>
            <person name="Jiang X."/>
            <person name="Wang W."/>
            <person name="Chen Q."/>
            <person name="Zhang S."/>
            <person name="Li H."/>
            <person name="Wu J."/>
            <person name="Wang P."/>
            <person name="Li P."/>
            <person name="Shi C."/>
            <person name="Zheng F."/>
            <person name="Jian J."/>
            <person name="Huang B."/>
            <person name="Shan D."/>
            <person name="Shi M."/>
            <person name="Fang C."/>
            <person name="Yue Y."/>
            <person name="Li F."/>
            <person name="Li D."/>
            <person name="Wei S."/>
            <person name="Han B."/>
            <person name="Jiang C."/>
            <person name="Yin Y."/>
            <person name="Xia T."/>
            <person name="Zhang Z."/>
            <person name="Bennetzen J.L."/>
            <person name="Zhao S."/>
            <person name="Wan X."/>
        </authorList>
    </citation>
    <scope>NUCLEOTIDE SEQUENCE [LARGE SCALE GENOMIC DNA]</scope>
    <source>
        <strain evidence="4">cv. Shuchazao</strain>
        <tissue evidence="3">Leaf</tissue>
    </source>
</reference>
<feature type="compositionally biased region" description="Polar residues" evidence="2">
    <location>
        <begin position="460"/>
        <end position="476"/>
    </location>
</feature>
<gene>
    <name evidence="3" type="ORF">TEA_016611</name>
</gene>
<accession>A0A4S4DUE8</accession>
<evidence type="ECO:0000313" key="4">
    <source>
        <dbReference type="Proteomes" id="UP000306102"/>
    </source>
</evidence>
<dbReference type="PANTHER" id="PTHR34380:SF1">
    <property type="entry name" value="OS01G0221300 PROTEIN"/>
    <property type="match status" value="1"/>
</dbReference>
<name>A0A4S4DUE8_CAMSN</name>
<evidence type="ECO:0000313" key="3">
    <source>
        <dbReference type="EMBL" id="THG06889.1"/>
    </source>
</evidence>
<dbReference type="PANTHER" id="PTHR34380">
    <property type="entry name" value="BNAA03G12380D PROTEIN"/>
    <property type="match status" value="1"/>
</dbReference>
<feature type="compositionally biased region" description="Low complexity" evidence="2">
    <location>
        <begin position="505"/>
        <end position="526"/>
    </location>
</feature>
<comment type="caution">
    <text evidence="3">The sequence shown here is derived from an EMBL/GenBank/DDBJ whole genome shotgun (WGS) entry which is preliminary data.</text>
</comment>
<evidence type="ECO:0000256" key="1">
    <source>
        <dbReference type="SAM" id="Coils"/>
    </source>
</evidence>
<feature type="compositionally biased region" description="Acidic residues" evidence="2">
    <location>
        <begin position="485"/>
        <end position="501"/>
    </location>
</feature>
<dbReference type="AlphaFoldDB" id="A0A4S4DUE8"/>
<keyword evidence="1" id="KW-0175">Coiled coil</keyword>
<dbReference type="EMBL" id="SDRB02010376">
    <property type="protein sequence ID" value="THG06889.1"/>
    <property type="molecule type" value="Genomic_DNA"/>
</dbReference>